<keyword evidence="2" id="KW-0539">Nucleus</keyword>
<evidence type="ECO:0000313" key="7">
    <source>
        <dbReference type="Proteomes" id="UP001355207"/>
    </source>
</evidence>
<dbReference type="Gene3D" id="1.25.10.10">
    <property type="entry name" value="Leucine-rich Repeat Variant"/>
    <property type="match status" value="1"/>
</dbReference>
<dbReference type="InterPro" id="IPR011993">
    <property type="entry name" value="PH-like_dom_sf"/>
</dbReference>
<feature type="compositionally biased region" description="Basic residues" evidence="3">
    <location>
        <begin position="876"/>
        <end position="892"/>
    </location>
</feature>
<sequence length="1108" mass="123781">MTGLQHTETSVNVSSTNEQGIDTVKLGESSTSASREVNTSTKEDPDMVEIDIEDPSSSSSSSSSSSLAATRLDTLEEGKSGAEGNIQEGEDDIIMNESKMEIEEGDIEDEGGGSGSGELSDQDRNGDLDDMDVGLNQDGKRVKVYELQDTSWHDRGTGFCKGIYDDAQDIALIIVEKEDFPTDGGKAESPGGFLKEELLLSARVEKEDIYGKQQDTLIVWTEPATGLDMALSFQDPEGCEDIWQFICEVQRHLLSMTSEAETQQIPSSSSPITNSPMIGPGALAMQMSDSRTPWQTPTLANIREQEMFIRMQAKSPLGRERAMEHILNEDYIKHLIAVLEQAEDLESLEDLHALCSLMQTIILFNDNGVFEYILQDDVFMGVMGMLEYDPEFPGLKASYRQYFQDTARFRQVVEIKDENIRNKIHQTYRLLYLKDVVLARVLDDPTFNILNGFVFFNQVDIINYIQQNDAFLQQLFSGFHEPPSTSEITKNEGGDPVDEKKRDVVMFLHQLMIMGKGVQLPGRLALYRNLVERGLLFVCEWSFKRIESAQLLHAGAEILTLAVEHDSNIVRLHVFKEDDQKRRTLIMEIISLLHSTKNLGLMSQMSDTLRTLLESPPENEAFVARTKEGPLSESFSTYFYENCANVLYKPLLEAPDIKSELTKNPKFKLAREHITLLQHLVELLSFCITNHSHKASYFVLSNPISKKVVNLLYVKDKPLRHAALRYVRACLKTANHFMHRYYVKNDLFLPLLELLEEESVRDNMMISACMEVLEFIRRDNLKTIINYLFDTYRERIDKLATRAFLRKYISGLRNRWEINNEPPPPIQQSTSAGAESSKAQADRATEEDYFNASDDEETSTSSTASAATTGVEIPSKRKRMFTHGGGPKKRPAGARQPNNASNTNASSSTTQSSSSGGTLGLDYDDGSDSDSSSSGQQSPRNQPQRLNNNNNNDNSSTTSQQQHDSSTSPSVVVKEIKPTEELEEDLGDVQMRMRAKRQREEEEEEGFAGLLVGAKTGPLSKITTNDEPKEKDSISENNENKSTMSIDDKDKESSTTNTSMAIKQKTSSTPVKDMGKKIRLNLGFGKKLSGNSNNSSGGSSSSSGSDKK</sequence>
<dbReference type="EMBL" id="CP144098">
    <property type="protein sequence ID" value="WWC85689.1"/>
    <property type="molecule type" value="Genomic_DNA"/>
</dbReference>
<evidence type="ECO:0000256" key="1">
    <source>
        <dbReference type="ARBA" id="ARBA00004123"/>
    </source>
</evidence>
<dbReference type="Pfam" id="PF22972">
    <property type="entry name" value="EVH1_PP4R3"/>
    <property type="match status" value="1"/>
</dbReference>
<dbReference type="Gene3D" id="2.30.29.30">
    <property type="entry name" value="Pleckstrin-homology domain (PH domain)/Phosphotyrosine-binding domain (PTB)"/>
    <property type="match status" value="1"/>
</dbReference>
<feature type="region of interest" description="Disordered" evidence="3">
    <location>
        <begin position="1"/>
        <end position="93"/>
    </location>
</feature>
<evidence type="ECO:0000313" key="6">
    <source>
        <dbReference type="EMBL" id="WWC85689.1"/>
    </source>
</evidence>
<evidence type="ECO:0000259" key="4">
    <source>
        <dbReference type="Pfam" id="PF04802"/>
    </source>
</evidence>
<organism evidence="6 7">
    <name type="scientific">Kwoniella dendrophila CBS 6074</name>
    <dbReference type="NCBI Taxonomy" id="1295534"/>
    <lineage>
        <taxon>Eukaryota</taxon>
        <taxon>Fungi</taxon>
        <taxon>Dikarya</taxon>
        <taxon>Basidiomycota</taxon>
        <taxon>Agaricomycotina</taxon>
        <taxon>Tremellomycetes</taxon>
        <taxon>Tremellales</taxon>
        <taxon>Cryptococcaceae</taxon>
        <taxon>Kwoniella</taxon>
    </lineage>
</organism>
<feature type="compositionally biased region" description="Polar residues" evidence="3">
    <location>
        <begin position="1"/>
        <end position="20"/>
    </location>
</feature>
<feature type="compositionally biased region" description="Acidic residues" evidence="3">
    <location>
        <begin position="847"/>
        <end position="858"/>
    </location>
</feature>
<feature type="compositionally biased region" description="Basic and acidic residues" evidence="3">
    <location>
        <begin position="1024"/>
        <end position="1034"/>
    </location>
</feature>
<feature type="compositionally biased region" description="Low complexity" evidence="3">
    <location>
        <begin position="1089"/>
        <end position="1108"/>
    </location>
</feature>
<feature type="compositionally biased region" description="Polar residues" evidence="3">
    <location>
        <begin position="1054"/>
        <end position="1070"/>
    </location>
</feature>
<name>A0AAX4JLP2_9TREE</name>
<feature type="domain" description="Serine/threonine-protein phosphatase 4 regulatory subunit 3-like central" evidence="4">
    <location>
        <begin position="309"/>
        <end position="804"/>
    </location>
</feature>
<comment type="subcellular location">
    <subcellularLocation>
        <location evidence="1">Nucleus</location>
    </subcellularLocation>
</comment>
<feature type="compositionally biased region" description="Polar residues" evidence="3">
    <location>
        <begin position="1035"/>
        <end position="1045"/>
    </location>
</feature>
<dbReference type="InterPro" id="IPR051137">
    <property type="entry name" value="PP4R3-like"/>
</dbReference>
<feature type="compositionally biased region" description="Polar residues" evidence="3">
    <location>
        <begin position="827"/>
        <end position="839"/>
    </location>
</feature>
<dbReference type="GO" id="GO:0072542">
    <property type="term" value="F:protein phosphatase activator activity"/>
    <property type="evidence" value="ECO:0007669"/>
    <property type="project" value="TreeGrafter"/>
</dbReference>
<dbReference type="Pfam" id="PF04802">
    <property type="entry name" value="PP4R3"/>
    <property type="match status" value="1"/>
</dbReference>
<feature type="region of interest" description="Disordered" evidence="3">
    <location>
        <begin position="106"/>
        <end position="135"/>
    </location>
</feature>
<proteinExistence type="predicted"/>
<dbReference type="InterPro" id="IPR006887">
    <property type="entry name" value="P4R3-like_central_dom"/>
</dbReference>
<dbReference type="GO" id="GO:0006974">
    <property type="term" value="P:DNA damage response"/>
    <property type="evidence" value="ECO:0007669"/>
    <property type="project" value="TreeGrafter"/>
</dbReference>
<evidence type="ECO:0000256" key="3">
    <source>
        <dbReference type="SAM" id="MobiDB-lite"/>
    </source>
</evidence>
<feature type="compositionally biased region" description="Polar residues" evidence="3">
    <location>
        <begin position="896"/>
        <end position="905"/>
    </location>
</feature>
<feature type="compositionally biased region" description="Polar residues" evidence="3">
    <location>
        <begin position="28"/>
        <end position="40"/>
    </location>
</feature>
<reference evidence="6 7" key="1">
    <citation type="submission" date="2024-01" db="EMBL/GenBank/DDBJ databases">
        <title>Comparative genomics of Cryptococcus and Kwoniella reveals pathogenesis evolution and contrasting modes of karyotype evolution via chromosome fusion or intercentromeric recombination.</title>
        <authorList>
            <person name="Coelho M.A."/>
            <person name="David-Palma M."/>
            <person name="Shea T."/>
            <person name="Bowers K."/>
            <person name="McGinley-Smith S."/>
            <person name="Mohammad A.W."/>
            <person name="Gnirke A."/>
            <person name="Yurkov A.M."/>
            <person name="Nowrousian M."/>
            <person name="Sun S."/>
            <person name="Cuomo C.A."/>
            <person name="Heitman J."/>
        </authorList>
    </citation>
    <scope>NUCLEOTIDE SEQUENCE [LARGE SCALE GENOMIC DNA]</scope>
    <source>
        <strain evidence="6 7">CBS 6074</strain>
    </source>
</reference>
<feature type="region of interest" description="Disordered" evidence="3">
    <location>
        <begin position="816"/>
        <end position="1108"/>
    </location>
</feature>
<evidence type="ECO:0008006" key="8">
    <source>
        <dbReference type="Google" id="ProtNLM"/>
    </source>
</evidence>
<feature type="domain" description="PP4R3 EVH1-like" evidence="5">
    <location>
        <begin position="140"/>
        <end position="255"/>
    </location>
</feature>
<dbReference type="Proteomes" id="UP001355207">
    <property type="component" value="Chromosome 1"/>
</dbReference>
<dbReference type="InterPro" id="IPR055236">
    <property type="entry name" value="EVH1_PP4R3"/>
</dbReference>
<dbReference type="GeneID" id="91091227"/>
<dbReference type="AlphaFoldDB" id="A0AAX4JLP2"/>
<dbReference type="RefSeq" id="XP_066072452.1">
    <property type="nucleotide sequence ID" value="XM_066216355.1"/>
</dbReference>
<dbReference type="SUPFAM" id="SSF48371">
    <property type="entry name" value="ARM repeat"/>
    <property type="match status" value="1"/>
</dbReference>
<dbReference type="GO" id="GO:0030289">
    <property type="term" value="C:protein phosphatase 4 complex"/>
    <property type="evidence" value="ECO:0007669"/>
    <property type="project" value="TreeGrafter"/>
</dbReference>
<dbReference type="InterPro" id="IPR016024">
    <property type="entry name" value="ARM-type_fold"/>
</dbReference>
<dbReference type="PANTHER" id="PTHR23318:SF0">
    <property type="entry name" value="SERINE_THREONINE-PROTEIN PHOSPHATASE 4 REGULATORY SUBUNIT 3"/>
    <property type="match status" value="1"/>
</dbReference>
<accession>A0AAX4JLP2</accession>
<feature type="compositionally biased region" description="Low complexity" evidence="3">
    <location>
        <begin position="906"/>
        <end position="916"/>
    </location>
</feature>
<protein>
    <recommendedName>
        <fullName evidence="8">Serine/threonine-protein phosphatase 4 regulatory subunit 3-like central domain-containing protein</fullName>
    </recommendedName>
</protein>
<feature type="compositionally biased region" description="Low complexity" evidence="3">
    <location>
        <begin position="929"/>
        <end position="970"/>
    </location>
</feature>
<evidence type="ECO:0000256" key="2">
    <source>
        <dbReference type="ARBA" id="ARBA00023242"/>
    </source>
</evidence>
<gene>
    <name evidence="6" type="ORF">L201_000555</name>
</gene>
<dbReference type="GO" id="GO:0005654">
    <property type="term" value="C:nucleoplasm"/>
    <property type="evidence" value="ECO:0007669"/>
    <property type="project" value="TreeGrafter"/>
</dbReference>
<keyword evidence="7" id="KW-1185">Reference proteome</keyword>
<dbReference type="PANTHER" id="PTHR23318">
    <property type="entry name" value="ATP SYNTHASE GAMMA-RELATED"/>
    <property type="match status" value="1"/>
</dbReference>
<dbReference type="InterPro" id="IPR011989">
    <property type="entry name" value="ARM-like"/>
</dbReference>
<feature type="compositionally biased region" description="Low complexity" evidence="3">
    <location>
        <begin position="859"/>
        <end position="869"/>
    </location>
</feature>
<feature type="compositionally biased region" description="Low complexity" evidence="3">
    <location>
        <begin position="56"/>
        <end position="66"/>
    </location>
</feature>
<evidence type="ECO:0000259" key="5">
    <source>
        <dbReference type="Pfam" id="PF22972"/>
    </source>
</evidence>